<sequence length="145" mass="15632">MGLILLNTNILIDHFNGIPEALDEIANHENLAISAITWMEVAAGLSPADAGAFDQLTRQLPVYVLHTTDEIIRETTRLRSASIKAHRAGTGKKLATPDAIILATANITGRQLVTRNPADFAAASTPVRVPYTLTDGIVSNIRPWP</sequence>
<organism evidence="10 11">
    <name type="scientific">Massilia oculi</name>
    <dbReference type="NCBI Taxonomy" id="945844"/>
    <lineage>
        <taxon>Bacteria</taxon>
        <taxon>Pseudomonadati</taxon>
        <taxon>Pseudomonadota</taxon>
        <taxon>Betaproteobacteria</taxon>
        <taxon>Burkholderiales</taxon>
        <taxon>Oxalobacteraceae</taxon>
        <taxon>Telluria group</taxon>
        <taxon>Massilia</taxon>
    </lineage>
</organism>
<dbReference type="PANTHER" id="PTHR33653">
    <property type="entry name" value="RIBONUCLEASE VAPC2"/>
    <property type="match status" value="1"/>
</dbReference>
<keyword evidence="8" id="KW-0800">Toxin</keyword>
<dbReference type="InterPro" id="IPR029060">
    <property type="entry name" value="PIN-like_dom_sf"/>
</dbReference>
<comment type="caution">
    <text evidence="8">Lacks conserved residue(s) required for the propagation of feature annotation.</text>
</comment>
<keyword evidence="6 8" id="KW-0460">Magnesium</keyword>
<dbReference type="KEGG" id="mtim:DIR46_04215"/>
<evidence type="ECO:0000256" key="4">
    <source>
        <dbReference type="ARBA" id="ARBA00022723"/>
    </source>
</evidence>
<evidence type="ECO:0000256" key="5">
    <source>
        <dbReference type="ARBA" id="ARBA00022801"/>
    </source>
</evidence>
<dbReference type="InterPro" id="IPR050556">
    <property type="entry name" value="Type_II_TA_system_RNase"/>
</dbReference>
<dbReference type="PANTHER" id="PTHR33653:SF1">
    <property type="entry name" value="RIBONUCLEASE VAPC2"/>
    <property type="match status" value="1"/>
</dbReference>
<evidence type="ECO:0000256" key="8">
    <source>
        <dbReference type="HAMAP-Rule" id="MF_00265"/>
    </source>
</evidence>
<dbReference type="Gene3D" id="3.40.50.1010">
    <property type="entry name" value="5'-nuclease"/>
    <property type="match status" value="1"/>
</dbReference>
<dbReference type="InterPro" id="IPR022907">
    <property type="entry name" value="VapC_family"/>
</dbReference>
<reference evidence="10 11" key="1">
    <citation type="submission" date="2018-05" db="EMBL/GenBank/DDBJ databases">
        <title>Complete genome sequence of Massilia oculi sp. nov. CCUG 43427T (=DSM 26321T), the type strain of M. oculi, and comparison with genome sequences of other Massilia strains.</title>
        <authorList>
            <person name="Zhu B."/>
        </authorList>
    </citation>
    <scope>NUCLEOTIDE SEQUENCE [LARGE SCALE GENOMIC DNA]</scope>
    <source>
        <strain evidence="10 11">CCUG 43427</strain>
    </source>
</reference>
<keyword evidence="2 8" id="KW-1277">Toxin-antitoxin system</keyword>
<evidence type="ECO:0000313" key="11">
    <source>
        <dbReference type="Proteomes" id="UP000245820"/>
    </source>
</evidence>
<dbReference type="Proteomes" id="UP000245820">
    <property type="component" value="Chromosome"/>
</dbReference>
<evidence type="ECO:0000259" key="9">
    <source>
        <dbReference type="Pfam" id="PF01850"/>
    </source>
</evidence>
<protein>
    <recommendedName>
        <fullName evidence="8">Ribonuclease VapC</fullName>
        <shortName evidence="8">RNase VapC</shortName>
        <ecNumber evidence="8">3.1.-.-</ecNumber>
    </recommendedName>
    <alternativeName>
        <fullName evidence="8">Toxin VapC</fullName>
    </alternativeName>
</protein>
<dbReference type="SUPFAM" id="SSF88723">
    <property type="entry name" value="PIN domain-like"/>
    <property type="match status" value="1"/>
</dbReference>
<accession>A0A2S2DF50</accession>
<dbReference type="GO" id="GO:0004540">
    <property type="term" value="F:RNA nuclease activity"/>
    <property type="evidence" value="ECO:0007669"/>
    <property type="project" value="InterPro"/>
</dbReference>
<keyword evidence="11" id="KW-1185">Reference proteome</keyword>
<evidence type="ECO:0000256" key="6">
    <source>
        <dbReference type="ARBA" id="ARBA00022842"/>
    </source>
</evidence>
<evidence type="ECO:0000256" key="7">
    <source>
        <dbReference type="ARBA" id="ARBA00038093"/>
    </source>
</evidence>
<dbReference type="RefSeq" id="WP_109344120.1">
    <property type="nucleotide sequence ID" value="NZ_CP029343.1"/>
</dbReference>
<evidence type="ECO:0000256" key="1">
    <source>
        <dbReference type="ARBA" id="ARBA00001946"/>
    </source>
</evidence>
<dbReference type="GO" id="GO:0090729">
    <property type="term" value="F:toxin activity"/>
    <property type="evidence" value="ECO:0007669"/>
    <property type="project" value="UniProtKB-KW"/>
</dbReference>
<comment type="similarity">
    <text evidence="7 8">Belongs to the PINc/VapC protein family.</text>
</comment>
<dbReference type="OrthoDB" id="532510at2"/>
<evidence type="ECO:0000256" key="2">
    <source>
        <dbReference type="ARBA" id="ARBA00022649"/>
    </source>
</evidence>
<dbReference type="AlphaFoldDB" id="A0A2S2DF50"/>
<proteinExistence type="inferred from homology"/>
<dbReference type="InterPro" id="IPR002716">
    <property type="entry name" value="PIN_dom"/>
</dbReference>
<feature type="domain" description="PIN" evidence="9">
    <location>
        <begin position="4"/>
        <end position="118"/>
    </location>
</feature>
<keyword evidence="4 8" id="KW-0479">Metal-binding</keyword>
<feature type="binding site" evidence="8">
    <location>
        <position position="98"/>
    </location>
    <ligand>
        <name>Mg(2+)</name>
        <dbReference type="ChEBI" id="CHEBI:18420"/>
    </ligand>
</feature>
<dbReference type="Pfam" id="PF01850">
    <property type="entry name" value="PIN"/>
    <property type="match status" value="1"/>
</dbReference>
<dbReference type="GO" id="GO:0016787">
    <property type="term" value="F:hydrolase activity"/>
    <property type="evidence" value="ECO:0007669"/>
    <property type="project" value="UniProtKB-KW"/>
</dbReference>
<gene>
    <name evidence="8" type="primary">vapC</name>
    <name evidence="10" type="ORF">DIR46_04215</name>
</gene>
<dbReference type="EC" id="3.1.-.-" evidence="8"/>
<evidence type="ECO:0000256" key="3">
    <source>
        <dbReference type="ARBA" id="ARBA00022722"/>
    </source>
</evidence>
<comment type="cofactor">
    <cofactor evidence="1 8">
        <name>Mg(2+)</name>
        <dbReference type="ChEBI" id="CHEBI:18420"/>
    </cofactor>
</comment>
<evidence type="ECO:0000313" key="10">
    <source>
        <dbReference type="EMBL" id="AWL03719.1"/>
    </source>
</evidence>
<keyword evidence="5 8" id="KW-0378">Hydrolase</keyword>
<comment type="function">
    <text evidence="8">Toxic component of a toxin-antitoxin (TA) system. An RNase.</text>
</comment>
<dbReference type="HAMAP" id="MF_00265">
    <property type="entry name" value="VapC_Nob1"/>
    <property type="match status" value="1"/>
</dbReference>
<name>A0A2S2DF50_9BURK</name>
<keyword evidence="3 8" id="KW-0540">Nuclease</keyword>
<dbReference type="EMBL" id="CP029343">
    <property type="protein sequence ID" value="AWL03719.1"/>
    <property type="molecule type" value="Genomic_DNA"/>
</dbReference>
<dbReference type="GO" id="GO:0000287">
    <property type="term" value="F:magnesium ion binding"/>
    <property type="evidence" value="ECO:0007669"/>
    <property type="project" value="UniProtKB-UniRule"/>
</dbReference>